<dbReference type="InterPro" id="IPR043504">
    <property type="entry name" value="Peptidase_S1_PA_chymotrypsin"/>
</dbReference>
<name>A0A3Q3G9A6_KRYMA</name>
<dbReference type="GeneTree" id="ENSGT00390000005182"/>
<reference evidence="1" key="2">
    <citation type="submission" date="2025-09" db="UniProtKB">
        <authorList>
            <consortium name="Ensembl"/>
        </authorList>
    </citation>
    <scope>IDENTIFICATION</scope>
</reference>
<dbReference type="STRING" id="37003.ENSKMAP00000020632"/>
<dbReference type="PANTHER" id="PTHR14389:SF3">
    <property type="entry name" value="PROTEIN FAM111A-LIKE"/>
    <property type="match status" value="1"/>
</dbReference>
<dbReference type="Pfam" id="PF13365">
    <property type="entry name" value="Trypsin_2"/>
    <property type="match status" value="1"/>
</dbReference>
<dbReference type="OMA" id="FYFFTAE"/>
<dbReference type="AlphaFoldDB" id="A0A3Q3G9A6"/>
<dbReference type="GO" id="GO:0000785">
    <property type="term" value="C:chromatin"/>
    <property type="evidence" value="ECO:0007669"/>
    <property type="project" value="TreeGrafter"/>
</dbReference>
<dbReference type="GO" id="GO:0005634">
    <property type="term" value="C:nucleus"/>
    <property type="evidence" value="ECO:0007669"/>
    <property type="project" value="TreeGrafter"/>
</dbReference>
<dbReference type="Proteomes" id="UP000264800">
    <property type="component" value="Unplaced"/>
</dbReference>
<dbReference type="InterPro" id="IPR009003">
    <property type="entry name" value="Peptidase_S1_PA"/>
</dbReference>
<dbReference type="PANTHER" id="PTHR14389">
    <property type="entry name" value="SI:CH1073-475A24.1"/>
    <property type="match status" value="1"/>
</dbReference>
<evidence type="ECO:0000313" key="2">
    <source>
        <dbReference type="Proteomes" id="UP000264800"/>
    </source>
</evidence>
<dbReference type="SUPFAM" id="SSF50494">
    <property type="entry name" value="Trypsin-like serine proteases"/>
    <property type="match status" value="1"/>
</dbReference>
<dbReference type="GO" id="GO:0006260">
    <property type="term" value="P:DNA replication"/>
    <property type="evidence" value="ECO:0007669"/>
    <property type="project" value="TreeGrafter"/>
</dbReference>
<evidence type="ECO:0000313" key="1">
    <source>
        <dbReference type="Ensembl" id="ENSKMAP00000020632.1"/>
    </source>
</evidence>
<organism evidence="1 2">
    <name type="scientific">Kryptolebias marmoratus</name>
    <name type="common">Mangrove killifish</name>
    <name type="synonym">Rivulus marmoratus</name>
    <dbReference type="NCBI Taxonomy" id="37003"/>
    <lineage>
        <taxon>Eukaryota</taxon>
        <taxon>Metazoa</taxon>
        <taxon>Chordata</taxon>
        <taxon>Craniata</taxon>
        <taxon>Vertebrata</taxon>
        <taxon>Euteleostomi</taxon>
        <taxon>Actinopterygii</taxon>
        <taxon>Neopterygii</taxon>
        <taxon>Teleostei</taxon>
        <taxon>Neoteleostei</taxon>
        <taxon>Acanthomorphata</taxon>
        <taxon>Ovalentaria</taxon>
        <taxon>Atherinomorphae</taxon>
        <taxon>Cyprinodontiformes</taxon>
        <taxon>Rivulidae</taxon>
        <taxon>Kryptolebias</taxon>
    </lineage>
</organism>
<dbReference type="Gene3D" id="2.40.10.10">
    <property type="entry name" value="Trypsin-like serine proteases"/>
    <property type="match status" value="2"/>
</dbReference>
<reference evidence="1" key="1">
    <citation type="submission" date="2025-08" db="UniProtKB">
        <authorList>
            <consortium name="Ensembl"/>
        </authorList>
    </citation>
    <scope>IDENTIFICATION</scope>
</reference>
<protein>
    <recommendedName>
        <fullName evidence="3">Serine protease</fullName>
    </recommendedName>
</protein>
<keyword evidence="2" id="KW-1185">Reference proteome</keyword>
<evidence type="ECO:0008006" key="3">
    <source>
        <dbReference type="Google" id="ProtNLM"/>
    </source>
</evidence>
<sequence>MGEEDRNVIVATHFPCSCVPDGESIFISCKQEKVEVQEQYDKTVHPKEAYVVFYIDTVEGGKTPKRGRFRSKAVTQFKYLCVYGEKGITVGEALKRDGRFSDDLSNYMLSDNEDPKVFTVLTQTVDNLHQKKFKLCRPPKKGSGKKTGSVLDVVNERGRSVKNAIEQPDGNISSEEIYELLRQQFLELKEWMESRFPGDSYQKKLDVRKENFGKIQQSFSEVHRLKKLLQMAKSVCKIQVQNVCLGTGFVLFENFILTNAHLFKGCVEGKNLKDHINVFVLFNYDDPEPDTNYFYFTVEKALIDLDDNLDYAILKLNPDGQRSNPRTRPKNVKVPPGLLNKLGPLPENGEACIIGHPAGDVKKIDPTCIIEPDKRNQIVTQQLLHYNEMFIVQSVQELKKQGIENIMMGGDRAEQVSTYNTFMYHGSSGSPVFDAHGQVFGLHTAGYVDTLSNNFVIECARSLLVIFQKFVCNMKESGNELLLEKVQTAAAGNEYLNKILKVEPMEVD</sequence>
<dbReference type="Ensembl" id="ENSKMAT00000020901.1">
    <property type="protein sequence ID" value="ENSKMAP00000020632.1"/>
    <property type="gene ID" value="ENSKMAG00000015336.1"/>
</dbReference>
<accession>A0A3Q3G9A6</accession>
<proteinExistence type="predicted"/>